<organism evidence="1 2">
    <name type="scientific">Hydnomerulius pinastri MD-312</name>
    <dbReference type="NCBI Taxonomy" id="994086"/>
    <lineage>
        <taxon>Eukaryota</taxon>
        <taxon>Fungi</taxon>
        <taxon>Dikarya</taxon>
        <taxon>Basidiomycota</taxon>
        <taxon>Agaricomycotina</taxon>
        <taxon>Agaricomycetes</taxon>
        <taxon>Agaricomycetidae</taxon>
        <taxon>Boletales</taxon>
        <taxon>Boletales incertae sedis</taxon>
        <taxon>Leucogyrophana</taxon>
    </lineage>
</organism>
<keyword evidence="2" id="KW-1185">Reference proteome</keyword>
<dbReference type="EMBL" id="KN839849">
    <property type="protein sequence ID" value="KIJ63697.1"/>
    <property type="molecule type" value="Genomic_DNA"/>
</dbReference>
<dbReference type="Pfam" id="PF18758">
    <property type="entry name" value="KDZ"/>
    <property type="match status" value="1"/>
</dbReference>
<dbReference type="InterPro" id="IPR040521">
    <property type="entry name" value="KDZ"/>
</dbReference>
<proteinExistence type="predicted"/>
<name>A0A0C9WEW7_9AGAM</name>
<gene>
    <name evidence="1" type="ORF">HYDPIDRAFT_91762</name>
</gene>
<protein>
    <submittedName>
        <fullName evidence="1">Uncharacterized protein</fullName>
    </submittedName>
</protein>
<sequence>MKGCHPKLHACVHEERGHEQYSLYYTVGIGTTDGESAERIWVPHNALGNSTKTQGPRSCHDVLDDHWGFWNWLKYHQMDVYFHLLSVPQRNLQTEAHRGFTATLLAEDVEHWTTAIEKWERDKYHSKKSPCPYKIKTSGQSVAQVRKDQAAEEQKQLSEGSVVYHEVSASSFISIGIDLVEL</sequence>
<evidence type="ECO:0000313" key="2">
    <source>
        <dbReference type="Proteomes" id="UP000053820"/>
    </source>
</evidence>
<reference evidence="1 2" key="1">
    <citation type="submission" date="2014-04" db="EMBL/GenBank/DDBJ databases">
        <title>Evolutionary Origins and Diversification of the Mycorrhizal Mutualists.</title>
        <authorList>
            <consortium name="DOE Joint Genome Institute"/>
            <consortium name="Mycorrhizal Genomics Consortium"/>
            <person name="Kohler A."/>
            <person name="Kuo A."/>
            <person name="Nagy L.G."/>
            <person name="Floudas D."/>
            <person name="Copeland A."/>
            <person name="Barry K.W."/>
            <person name="Cichocki N."/>
            <person name="Veneault-Fourrey C."/>
            <person name="LaButti K."/>
            <person name="Lindquist E.A."/>
            <person name="Lipzen A."/>
            <person name="Lundell T."/>
            <person name="Morin E."/>
            <person name="Murat C."/>
            <person name="Riley R."/>
            <person name="Ohm R."/>
            <person name="Sun H."/>
            <person name="Tunlid A."/>
            <person name="Henrissat B."/>
            <person name="Grigoriev I.V."/>
            <person name="Hibbett D.S."/>
            <person name="Martin F."/>
        </authorList>
    </citation>
    <scope>NUCLEOTIDE SEQUENCE [LARGE SCALE GENOMIC DNA]</scope>
    <source>
        <strain evidence="1 2">MD-312</strain>
    </source>
</reference>
<dbReference type="AlphaFoldDB" id="A0A0C9WEW7"/>
<dbReference type="HOGENOM" id="CLU_127216_0_0_1"/>
<dbReference type="Proteomes" id="UP000053820">
    <property type="component" value="Unassembled WGS sequence"/>
</dbReference>
<dbReference type="OrthoDB" id="2675957at2759"/>
<evidence type="ECO:0000313" key="1">
    <source>
        <dbReference type="EMBL" id="KIJ63697.1"/>
    </source>
</evidence>
<accession>A0A0C9WEW7</accession>